<dbReference type="KEGG" id="fte:Fluta_3049"/>
<reference evidence="3" key="2">
    <citation type="submission" date="2011-02" db="EMBL/GenBank/DDBJ databases">
        <title>The complete genome of Fluviicola taffensis DSM 16823.</title>
        <authorList>
            <consortium name="US DOE Joint Genome Institute (JGI-PGF)"/>
            <person name="Lucas S."/>
            <person name="Copeland A."/>
            <person name="Lapidus A."/>
            <person name="Bruce D."/>
            <person name="Goodwin L."/>
            <person name="Pitluck S."/>
            <person name="Kyrpides N."/>
            <person name="Mavromatis K."/>
            <person name="Ivanova N."/>
            <person name="Mikhailova N."/>
            <person name="Pagani I."/>
            <person name="Chertkov O."/>
            <person name="Detter J.C."/>
            <person name="Han C."/>
            <person name="Tapia R."/>
            <person name="Land M."/>
            <person name="Hauser L."/>
            <person name="Markowitz V."/>
            <person name="Cheng J.-F."/>
            <person name="Hugenholtz P."/>
            <person name="Woyke T."/>
            <person name="Wu D."/>
            <person name="Tindall B."/>
            <person name="Pomrenke H.G."/>
            <person name="Brambilla E."/>
            <person name="Klenk H.-P."/>
            <person name="Eisen J.A."/>
        </authorList>
    </citation>
    <scope>NUCLEOTIDE SEQUENCE [LARGE SCALE GENOMIC DNA]</scope>
    <source>
        <strain evidence="3">DSM 16823 / RW262 / RW262</strain>
    </source>
</reference>
<evidence type="ECO:0000259" key="1">
    <source>
        <dbReference type="Pfam" id="PF13476"/>
    </source>
</evidence>
<reference evidence="2 3" key="1">
    <citation type="journal article" date="2011" name="Stand. Genomic Sci.">
        <title>Complete genome sequence of the gliding freshwater bacterium Fluviicola taffensis type strain (RW262).</title>
        <authorList>
            <person name="Woyke T."/>
            <person name="Chertkov O."/>
            <person name="Lapidus A."/>
            <person name="Nolan M."/>
            <person name="Lucas S."/>
            <person name="Del Rio T.G."/>
            <person name="Tice H."/>
            <person name="Cheng J.F."/>
            <person name="Tapia R."/>
            <person name="Han C."/>
            <person name="Goodwin L."/>
            <person name="Pitluck S."/>
            <person name="Liolios K."/>
            <person name="Pagani I."/>
            <person name="Ivanova N."/>
            <person name="Huntemann M."/>
            <person name="Mavromatis K."/>
            <person name="Mikhailova N."/>
            <person name="Pati A."/>
            <person name="Chen A."/>
            <person name="Palaniappan K."/>
            <person name="Land M."/>
            <person name="Hauser L."/>
            <person name="Brambilla E.M."/>
            <person name="Rohde M."/>
            <person name="Mwirichia R."/>
            <person name="Sikorski J."/>
            <person name="Tindall B.J."/>
            <person name="Goker M."/>
            <person name="Bristow J."/>
            <person name="Eisen J.A."/>
            <person name="Markowitz V."/>
            <person name="Hugenholtz P."/>
            <person name="Klenk H.P."/>
            <person name="Kyrpides N.C."/>
        </authorList>
    </citation>
    <scope>NUCLEOTIDE SEQUENCE [LARGE SCALE GENOMIC DNA]</scope>
    <source>
        <strain evidence="3">DSM 16823 / RW262 / RW262</strain>
    </source>
</reference>
<organism evidence="2 3">
    <name type="scientific">Fluviicola taffensis (strain DSM 16823 / NCIMB 13979 / RW262)</name>
    <dbReference type="NCBI Taxonomy" id="755732"/>
    <lineage>
        <taxon>Bacteria</taxon>
        <taxon>Pseudomonadati</taxon>
        <taxon>Bacteroidota</taxon>
        <taxon>Flavobacteriia</taxon>
        <taxon>Flavobacteriales</taxon>
        <taxon>Crocinitomicaceae</taxon>
        <taxon>Fluviicola</taxon>
    </lineage>
</organism>
<name>F2IJW6_FLUTR</name>
<keyword evidence="3" id="KW-1185">Reference proteome</keyword>
<dbReference type="InterPro" id="IPR038729">
    <property type="entry name" value="Rad50/SbcC_AAA"/>
</dbReference>
<dbReference type="OrthoDB" id="1023918at2"/>
<dbReference type="SUPFAM" id="SSF52540">
    <property type="entry name" value="P-loop containing nucleoside triphosphate hydrolases"/>
    <property type="match status" value="1"/>
</dbReference>
<dbReference type="HOGENOM" id="CLU_030788_0_0_10"/>
<dbReference type="STRING" id="755732.Fluta_3049"/>
<dbReference type="eggNOG" id="COG1195">
    <property type="taxonomic scope" value="Bacteria"/>
</dbReference>
<protein>
    <recommendedName>
        <fullName evidence="1">Rad50/SbcC-type AAA domain-containing protein</fullName>
    </recommendedName>
</protein>
<dbReference type="RefSeq" id="WP_013687792.1">
    <property type="nucleotide sequence ID" value="NC_015321.1"/>
</dbReference>
<dbReference type="Gene3D" id="3.40.50.300">
    <property type="entry name" value="P-loop containing nucleotide triphosphate hydrolases"/>
    <property type="match status" value="1"/>
</dbReference>
<feature type="domain" description="Rad50/SbcC-type AAA" evidence="1">
    <location>
        <begin position="11"/>
        <end position="112"/>
    </location>
</feature>
<proteinExistence type="predicted"/>
<dbReference type="AlphaFoldDB" id="F2IJW6"/>
<accession>F2IJW6</accession>
<evidence type="ECO:0000313" key="2">
    <source>
        <dbReference type="EMBL" id="AEA45025.1"/>
    </source>
</evidence>
<evidence type="ECO:0000313" key="3">
    <source>
        <dbReference type="Proteomes" id="UP000007463"/>
    </source>
</evidence>
<gene>
    <name evidence="2" type="ordered locus">Fluta_3049</name>
</gene>
<dbReference type="EMBL" id="CP002542">
    <property type="protein sequence ID" value="AEA45025.1"/>
    <property type="molecule type" value="Genomic_DNA"/>
</dbReference>
<sequence length="655" mass="77116">MKRISEIEFVNYKAFYNRGEENKIIIPEGKSVLIYGENGSGKSSVYEGLKQFFNSSDNTVEVIPSRHIAVSKTRIKNEDTDIQSEVLNDVSVKITFTDVHGCEQREFGVTNNNIQGANYIAQANLLNSFLSYRELLQTYLMDDLRDRTEFRRRFANLLIENILAKQKNSVTQRSYLHSWESLFAPRAWYKEENLALFAQGLDLDIRRINLILNEIIKFFEPHLEVQLVFIEPYIDYIHSSKKERTGKHPICEIDLSVSLFGLDTENDEENHLTVLNEARLSALAISIYFAALINTPQNNFDFKILYLDDIFIGLDMSNRLPLLNILKNFKKPIIEHFVDEENDNKIIERIKRNADVIQTEPEPFFTNYQIFISTYDRFWFQVAKNWFETKSKGKWCYLELYANQKVGLAFNTPLFFNSLDYIQKAEFYYSKHDYPSCANHLRKALEKRIKELLPANKHYGEYFDHETGITEIKKLKTLNQYLEKFIDFCQDNSINASELTDLKNLKDWYFNPFSHDNIGTPIFKRELDLAFDLVSKLERFTFNILLDAGQHLYFDFDNELGQTRRYMIELQENLRWIESEQGILLTNPKIKCFEWVKNGETQTQDWDGKLITFYNNKWKALIKDQSLPDYSMEHVLNSIKYSNNKKSLIELIALL</sequence>
<dbReference type="InterPro" id="IPR027417">
    <property type="entry name" value="P-loop_NTPase"/>
</dbReference>
<dbReference type="Proteomes" id="UP000007463">
    <property type="component" value="Chromosome"/>
</dbReference>
<dbReference type="GO" id="GO:0016887">
    <property type="term" value="F:ATP hydrolysis activity"/>
    <property type="evidence" value="ECO:0007669"/>
    <property type="project" value="InterPro"/>
</dbReference>
<dbReference type="Pfam" id="PF13476">
    <property type="entry name" value="AAA_23"/>
    <property type="match status" value="1"/>
</dbReference>
<dbReference type="GO" id="GO:0006302">
    <property type="term" value="P:double-strand break repair"/>
    <property type="evidence" value="ECO:0007669"/>
    <property type="project" value="InterPro"/>
</dbReference>